<dbReference type="EMBL" id="DS547095">
    <property type="protein sequence ID" value="EDR12018.1"/>
    <property type="molecule type" value="Genomic_DNA"/>
</dbReference>
<evidence type="ECO:0000313" key="3">
    <source>
        <dbReference type="Proteomes" id="UP000001194"/>
    </source>
</evidence>
<keyword evidence="3" id="KW-1185">Reference proteome</keyword>
<dbReference type="KEGG" id="lbc:LACBIDRAFT_324373"/>
<protein>
    <submittedName>
        <fullName evidence="2">Predicted protein</fullName>
    </submittedName>
</protein>
<accession>B0D1M4</accession>
<dbReference type="Proteomes" id="UP000001194">
    <property type="component" value="Unassembled WGS sequence"/>
</dbReference>
<organism evidence="3">
    <name type="scientific">Laccaria bicolor (strain S238N-H82 / ATCC MYA-4686)</name>
    <name type="common">Bicoloured deceiver</name>
    <name type="synonym">Laccaria laccata var. bicolor</name>
    <dbReference type="NCBI Taxonomy" id="486041"/>
    <lineage>
        <taxon>Eukaryota</taxon>
        <taxon>Fungi</taxon>
        <taxon>Dikarya</taxon>
        <taxon>Basidiomycota</taxon>
        <taxon>Agaricomycotina</taxon>
        <taxon>Agaricomycetes</taxon>
        <taxon>Agaricomycetidae</taxon>
        <taxon>Agaricales</taxon>
        <taxon>Agaricineae</taxon>
        <taxon>Hydnangiaceae</taxon>
        <taxon>Laccaria</taxon>
    </lineage>
</organism>
<dbReference type="GeneID" id="6073336"/>
<feature type="region of interest" description="Disordered" evidence="1">
    <location>
        <begin position="59"/>
        <end position="87"/>
    </location>
</feature>
<dbReference type="AlphaFoldDB" id="B0D1M4"/>
<gene>
    <name evidence="2" type="ORF">LACBIDRAFT_324373</name>
</gene>
<feature type="compositionally biased region" description="Basic and acidic residues" evidence="1">
    <location>
        <begin position="59"/>
        <end position="68"/>
    </location>
</feature>
<name>B0D1M4_LACBS</name>
<dbReference type="HOGENOM" id="CLU_891567_0_0_1"/>
<proteinExistence type="predicted"/>
<dbReference type="RefSeq" id="XP_001877915.1">
    <property type="nucleotide sequence ID" value="XM_001877880.1"/>
</dbReference>
<dbReference type="InParanoid" id="B0D1M4"/>
<dbReference type="OrthoDB" id="3064818at2759"/>
<sequence>MTNVSIEATWKCAQALEVIIYDVIEGQWPLSDFAKHLQDAGTSPAKGEDYLQQLTQRLEQQKKDREAEEQPDTQSGEQAVRESTPEGLDEAQAVEFHAWREVLLEESLPATVLALALHLAELSTSTISDPYIEETWKLWQEIGTDKTIDSLVNLMQVQPLADPIPHSIWCLVIKDYFVNFKKHSALMDKGAWSSAVMLVYCHRSLELQGYQRRVTDLFCAVPHDLSITITFDVEACDHYVKSPFHMDNQTQLNVPLLARMAFAASVKANTEQRMNLSATLSSRLDKEKELVEATQRAAKAKEGPRSINLGLK</sequence>
<evidence type="ECO:0000256" key="1">
    <source>
        <dbReference type="SAM" id="MobiDB-lite"/>
    </source>
</evidence>
<reference evidence="2 3" key="1">
    <citation type="journal article" date="2008" name="Nature">
        <title>The genome of Laccaria bicolor provides insights into mycorrhizal symbiosis.</title>
        <authorList>
            <person name="Martin F."/>
            <person name="Aerts A."/>
            <person name="Ahren D."/>
            <person name="Brun A."/>
            <person name="Danchin E.G.J."/>
            <person name="Duchaussoy F."/>
            <person name="Gibon J."/>
            <person name="Kohler A."/>
            <person name="Lindquist E."/>
            <person name="Pereda V."/>
            <person name="Salamov A."/>
            <person name="Shapiro H.J."/>
            <person name="Wuyts J."/>
            <person name="Blaudez D."/>
            <person name="Buee M."/>
            <person name="Brokstein P."/>
            <person name="Canbaeck B."/>
            <person name="Cohen D."/>
            <person name="Courty P.E."/>
            <person name="Coutinho P.M."/>
            <person name="Delaruelle C."/>
            <person name="Detter J.C."/>
            <person name="Deveau A."/>
            <person name="DiFazio S."/>
            <person name="Duplessis S."/>
            <person name="Fraissinet-Tachet L."/>
            <person name="Lucic E."/>
            <person name="Frey-Klett P."/>
            <person name="Fourrey C."/>
            <person name="Feussner I."/>
            <person name="Gay G."/>
            <person name="Grimwood J."/>
            <person name="Hoegger P.J."/>
            <person name="Jain P."/>
            <person name="Kilaru S."/>
            <person name="Labbe J."/>
            <person name="Lin Y.C."/>
            <person name="Legue V."/>
            <person name="Le Tacon F."/>
            <person name="Marmeisse R."/>
            <person name="Melayah D."/>
            <person name="Montanini B."/>
            <person name="Muratet M."/>
            <person name="Nehls U."/>
            <person name="Niculita-Hirzel H."/>
            <person name="Oudot-Le Secq M.P."/>
            <person name="Peter M."/>
            <person name="Quesneville H."/>
            <person name="Rajashekar B."/>
            <person name="Reich M."/>
            <person name="Rouhier N."/>
            <person name="Schmutz J."/>
            <person name="Yin T."/>
            <person name="Chalot M."/>
            <person name="Henrissat B."/>
            <person name="Kuees U."/>
            <person name="Lucas S."/>
            <person name="Van de Peer Y."/>
            <person name="Podila G.K."/>
            <person name="Polle A."/>
            <person name="Pukkila P.J."/>
            <person name="Richardson P.M."/>
            <person name="Rouze P."/>
            <person name="Sanders I.R."/>
            <person name="Stajich J.E."/>
            <person name="Tunlid A."/>
            <person name="Tuskan G."/>
            <person name="Grigoriev I.V."/>
        </authorList>
    </citation>
    <scope>NUCLEOTIDE SEQUENCE [LARGE SCALE GENOMIC DNA]</scope>
    <source>
        <strain evidence="3">S238N-H82 / ATCC MYA-4686</strain>
    </source>
</reference>
<evidence type="ECO:0000313" key="2">
    <source>
        <dbReference type="EMBL" id="EDR12018.1"/>
    </source>
</evidence>